<sequence length="340" mass="38498">MAKRINFSSHDMPGLFDDFESSMPVHPDIERHARLAGLTGGQAEVKVDGDPLGPVVVKPVPNKIVFMSFGSGSSGNCAYIGDARSGFLIDAGVDCKRIERGLNEYGLDMNHVKGICITHDHSDHMRYAYSIVRKYRHIRLYCTPRTLSGILRRHSVSRRIMDYQVNIYKEIPFTVDNFTFTAFEVMHDGSDNAGFYVEHDNRAFAFATDLGCISERADYYMRRADYLMIESNYDLNMLRFGPYPEYLKARIMNVNGHLDNRMTAEYLASIYADRLSYVFLCHLSHDNNTPEIALNESRTALENIGLKVGGGMDSPDDIGADIQLVALPRFDCSRLYTLRI</sequence>
<accession>A0A4P7VQQ2</accession>
<dbReference type="InterPro" id="IPR001279">
    <property type="entry name" value="Metallo-B-lactamas"/>
</dbReference>
<dbReference type="PANTHER" id="PTHR47619:SF1">
    <property type="entry name" value="EXODEOXYRIBONUCLEASE WALJ"/>
    <property type="match status" value="1"/>
</dbReference>
<evidence type="ECO:0000313" key="2">
    <source>
        <dbReference type="EMBL" id="QCD36634.1"/>
    </source>
</evidence>
<dbReference type="SUPFAM" id="SSF56281">
    <property type="entry name" value="Metallo-hydrolase/oxidoreductase"/>
    <property type="match status" value="1"/>
</dbReference>
<reference evidence="2 3" key="1">
    <citation type="submission" date="2019-02" db="EMBL/GenBank/DDBJ databases">
        <title>Isolation and identification of novel species under the genus Muribaculum.</title>
        <authorList>
            <person name="Miyake S."/>
            <person name="Ding Y."/>
            <person name="Low A."/>
            <person name="Soh M."/>
            <person name="Seedorf H."/>
        </authorList>
    </citation>
    <scope>NUCLEOTIDE SEQUENCE [LARGE SCALE GENOMIC DNA]</scope>
    <source>
        <strain evidence="2 3">TLL-A4</strain>
    </source>
</reference>
<dbReference type="Pfam" id="PF12706">
    <property type="entry name" value="Lactamase_B_2"/>
    <property type="match status" value="1"/>
</dbReference>
<evidence type="ECO:0000259" key="1">
    <source>
        <dbReference type="SMART" id="SM00849"/>
    </source>
</evidence>
<dbReference type="SMART" id="SM00849">
    <property type="entry name" value="Lactamase_B"/>
    <property type="match status" value="1"/>
</dbReference>
<dbReference type="InterPro" id="IPR036866">
    <property type="entry name" value="RibonucZ/Hydroxyglut_hydro"/>
</dbReference>
<organism evidence="2 3">
    <name type="scientific">Muribaculum gordoncarteri</name>
    <dbReference type="NCBI Taxonomy" id="2530390"/>
    <lineage>
        <taxon>Bacteria</taxon>
        <taxon>Pseudomonadati</taxon>
        <taxon>Bacteroidota</taxon>
        <taxon>Bacteroidia</taxon>
        <taxon>Bacteroidales</taxon>
        <taxon>Muribaculaceae</taxon>
        <taxon>Muribaculum</taxon>
    </lineage>
</organism>
<dbReference type="GO" id="GO:0016787">
    <property type="term" value="F:hydrolase activity"/>
    <property type="evidence" value="ECO:0007669"/>
    <property type="project" value="UniProtKB-KW"/>
</dbReference>
<proteinExistence type="predicted"/>
<keyword evidence="3" id="KW-1185">Reference proteome</keyword>
<dbReference type="OrthoDB" id="9781189at2"/>
<dbReference type="Gene3D" id="3.60.15.10">
    <property type="entry name" value="Ribonuclease Z/Hydroxyacylglutathione hydrolase-like"/>
    <property type="match status" value="1"/>
</dbReference>
<dbReference type="Proteomes" id="UP000297031">
    <property type="component" value="Chromosome"/>
</dbReference>
<dbReference type="InterPro" id="IPR052533">
    <property type="entry name" value="WalJ/YycJ-like"/>
</dbReference>
<dbReference type="KEGG" id="mgod:E7746_12465"/>
<dbReference type="EMBL" id="CP039393">
    <property type="protein sequence ID" value="QCD36634.1"/>
    <property type="molecule type" value="Genomic_DNA"/>
</dbReference>
<dbReference type="PANTHER" id="PTHR47619">
    <property type="entry name" value="METALLO-HYDROLASE YYCJ-RELATED"/>
    <property type="match status" value="1"/>
</dbReference>
<evidence type="ECO:0000313" key="3">
    <source>
        <dbReference type="Proteomes" id="UP000297031"/>
    </source>
</evidence>
<dbReference type="AlphaFoldDB" id="A0A4P7VQQ2"/>
<gene>
    <name evidence="2" type="ORF">E7746_12465</name>
</gene>
<dbReference type="RefSeq" id="WP_136411010.1">
    <property type="nucleotide sequence ID" value="NZ_CP039393.1"/>
</dbReference>
<protein>
    <submittedName>
        <fullName evidence="2">MBL fold metallo-hydrolase</fullName>
    </submittedName>
</protein>
<feature type="domain" description="Metallo-beta-lactamase" evidence="1">
    <location>
        <begin position="74"/>
        <end position="257"/>
    </location>
</feature>
<name>A0A4P7VQQ2_9BACT</name>
<keyword evidence="2" id="KW-0378">Hydrolase</keyword>